<dbReference type="AlphaFoldDB" id="M0QS91"/>
<proteinExistence type="predicted"/>
<dbReference type="SUPFAM" id="SSF55166">
    <property type="entry name" value="Hedgehog/DD-peptidase"/>
    <property type="match status" value="1"/>
</dbReference>
<dbReference type="Proteomes" id="UP000011666">
    <property type="component" value="Unassembled WGS sequence"/>
</dbReference>
<dbReference type="EMBL" id="BANX01000047">
    <property type="protein sequence ID" value="GAC71037.1"/>
    <property type="molecule type" value="Genomic_DNA"/>
</dbReference>
<feature type="domain" description="Peptidase M15C" evidence="1">
    <location>
        <begin position="76"/>
        <end position="138"/>
    </location>
</feature>
<accession>M0QS91</accession>
<dbReference type="Gene3D" id="3.30.1380.10">
    <property type="match status" value="1"/>
</dbReference>
<protein>
    <recommendedName>
        <fullName evidence="1">Peptidase M15C domain-containing protein</fullName>
    </recommendedName>
</protein>
<dbReference type="Pfam" id="PF13539">
    <property type="entry name" value="Peptidase_M15_4"/>
    <property type="match status" value="1"/>
</dbReference>
<dbReference type="OrthoDB" id="4377647at2"/>
<organism evidence="2 3">
    <name type="scientific">Gordonia soli NBRC 108243</name>
    <dbReference type="NCBI Taxonomy" id="1223545"/>
    <lineage>
        <taxon>Bacteria</taxon>
        <taxon>Bacillati</taxon>
        <taxon>Actinomycetota</taxon>
        <taxon>Actinomycetes</taxon>
        <taxon>Mycobacteriales</taxon>
        <taxon>Gordoniaceae</taxon>
        <taxon>Gordonia</taxon>
    </lineage>
</organism>
<gene>
    <name evidence="2" type="ORF">GS4_47_00270</name>
</gene>
<dbReference type="InterPro" id="IPR009045">
    <property type="entry name" value="Zn_M74/Hedgehog-like"/>
</dbReference>
<evidence type="ECO:0000313" key="3">
    <source>
        <dbReference type="Proteomes" id="UP000011666"/>
    </source>
</evidence>
<name>M0QS91_9ACTN</name>
<sequence length="237" mass="26067">MSFRTAYGNTHSENGWRMVNRDECALIQGLAFMDTAPVRKGWAFEALSAFAHWYDQNVPGEIVSATWGWSNTNDVSTSNHLSGTALDINAPQYPWGGDRMAREFPARVAAIRRGLTEFEGIIFWGADWSRKDEMHFQLNSGTAKGDGASDRLIDFVRRRIVDGQLKGSVGKTALDAAKVNAFTQVFMGPIGSDTKDVREQLCGIGSRDAGEYDGWGQLGNRTVTDGLGAVLDRVVNR</sequence>
<dbReference type="GO" id="GO:0008233">
    <property type="term" value="F:peptidase activity"/>
    <property type="evidence" value="ECO:0007669"/>
    <property type="project" value="InterPro"/>
</dbReference>
<dbReference type="STRING" id="1223545.GS4_47_00270"/>
<dbReference type="eggNOG" id="COG5479">
    <property type="taxonomic scope" value="Bacteria"/>
</dbReference>
<dbReference type="InterPro" id="IPR039561">
    <property type="entry name" value="Peptidase_M15C"/>
</dbReference>
<reference evidence="2 3" key="1">
    <citation type="submission" date="2013-01" db="EMBL/GenBank/DDBJ databases">
        <title>Whole genome shotgun sequence of Gordonia soli NBRC 108243.</title>
        <authorList>
            <person name="Isaki-Nakamura S."/>
            <person name="Hosoyama A."/>
            <person name="Tsuchikane K."/>
            <person name="Ando Y."/>
            <person name="Baba S."/>
            <person name="Ohji S."/>
            <person name="Hamada M."/>
            <person name="Tamura T."/>
            <person name="Yamazoe A."/>
            <person name="Yamazaki S."/>
            <person name="Fujita N."/>
        </authorList>
    </citation>
    <scope>NUCLEOTIDE SEQUENCE [LARGE SCALE GENOMIC DNA]</scope>
    <source>
        <strain evidence="2 3">NBRC 108243</strain>
    </source>
</reference>
<evidence type="ECO:0000313" key="2">
    <source>
        <dbReference type="EMBL" id="GAC71037.1"/>
    </source>
</evidence>
<dbReference type="RefSeq" id="WP_007625664.1">
    <property type="nucleotide sequence ID" value="NZ_BANX01000047.1"/>
</dbReference>
<comment type="caution">
    <text evidence="2">The sequence shown here is derived from an EMBL/GenBank/DDBJ whole genome shotgun (WGS) entry which is preliminary data.</text>
</comment>
<keyword evidence="3" id="KW-1185">Reference proteome</keyword>
<evidence type="ECO:0000259" key="1">
    <source>
        <dbReference type="Pfam" id="PF13539"/>
    </source>
</evidence>